<evidence type="ECO:0000313" key="3">
    <source>
        <dbReference type="Proteomes" id="UP000037046"/>
    </source>
</evidence>
<dbReference type="STRING" id="74031.SAMN04488077_103246"/>
<organism evidence="2 3">
    <name type="scientific">Roseovarius tolerans</name>
    <dbReference type="NCBI Taxonomy" id="74031"/>
    <lineage>
        <taxon>Bacteria</taxon>
        <taxon>Pseudomonadati</taxon>
        <taxon>Pseudomonadota</taxon>
        <taxon>Alphaproteobacteria</taxon>
        <taxon>Rhodobacterales</taxon>
        <taxon>Roseobacteraceae</taxon>
        <taxon>Roseovarius</taxon>
    </lineage>
</organism>
<dbReference type="OrthoDB" id="7745627at2"/>
<evidence type="ECO:0000256" key="1">
    <source>
        <dbReference type="SAM" id="MobiDB-lite"/>
    </source>
</evidence>
<dbReference type="InterPro" id="IPR021333">
    <property type="entry name" value="DUF2946"/>
</dbReference>
<name>A0A0L6CXV3_9RHOB</name>
<dbReference type="Pfam" id="PF11162">
    <property type="entry name" value="DUF2946"/>
    <property type="match status" value="1"/>
</dbReference>
<dbReference type="PATRIC" id="fig|74031.6.peg.703"/>
<feature type="region of interest" description="Disordered" evidence="1">
    <location>
        <begin position="104"/>
        <end position="127"/>
    </location>
</feature>
<sequence>MRTIPKISTIWARGGIAVLLALVLALRVMALPMVMAGNAPGPGMMAICTGSDIIYIPIGGDSPADPGEGTAHDPCPAFGITAALDLPDLSVPAPSRRLVARTVRPAHPARVTRPTAPAHQPRAPPIA</sequence>
<evidence type="ECO:0000313" key="2">
    <source>
        <dbReference type="EMBL" id="KNX42617.1"/>
    </source>
</evidence>
<dbReference type="EMBL" id="LGVV01000006">
    <property type="protein sequence ID" value="KNX42617.1"/>
    <property type="molecule type" value="Genomic_DNA"/>
</dbReference>
<gene>
    <name evidence="2" type="ORF">ROTO_06840</name>
</gene>
<protein>
    <recommendedName>
        <fullName evidence="4">DUF2946 domain-containing protein</fullName>
    </recommendedName>
</protein>
<reference evidence="3" key="1">
    <citation type="submission" date="2015-07" db="EMBL/GenBank/DDBJ databases">
        <title>Draft Genome Sequence of Roseovarius tolerans EL-164, a producer of N-Acylated Alanine Methyl Esters (NAMEs).</title>
        <authorList>
            <person name="Voget S."/>
            <person name="Bruns H."/>
            <person name="Wagner-Doebler I."/>
            <person name="Schulz S."/>
            <person name="Daniel R."/>
        </authorList>
    </citation>
    <scope>NUCLEOTIDE SEQUENCE [LARGE SCALE GENOMIC DNA]</scope>
    <source>
        <strain evidence="3">EL-164</strain>
    </source>
</reference>
<dbReference type="Proteomes" id="UP000037046">
    <property type="component" value="Unassembled WGS sequence"/>
</dbReference>
<evidence type="ECO:0008006" key="4">
    <source>
        <dbReference type="Google" id="ProtNLM"/>
    </source>
</evidence>
<keyword evidence="3" id="KW-1185">Reference proteome</keyword>
<dbReference type="RefSeq" id="WP_050661629.1">
    <property type="nucleotide sequence ID" value="NZ_CP118494.1"/>
</dbReference>
<accession>A0A0L6CXV3</accession>
<comment type="caution">
    <text evidence="2">The sequence shown here is derived from an EMBL/GenBank/DDBJ whole genome shotgun (WGS) entry which is preliminary data.</text>
</comment>
<dbReference type="AlphaFoldDB" id="A0A0L6CXV3"/>
<proteinExistence type="predicted"/>